<sequence length="56" mass="6519">MVNKIKASDFKQRIIQLLTRATYDAVVKDKQIVIAVMMSLLKSLTNLQSQQFRFDM</sequence>
<dbReference type="Proteomes" id="UP001566132">
    <property type="component" value="Unassembled WGS sequence"/>
</dbReference>
<name>A0ABD1FE51_HYPHA</name>
<protein>
    <submittedName>
        <fullName evidence="1">Uncharacterized protein</fullName>
    </submittedName>
</protein>
<accession>A0ABD1FE51</accession>
<keyword evidence="2" id="KW-1185">Reference proteome</keyword>
<organism evidence="1 2">
    <name type="scientific">Hypothenemus hampei</name>
    <name type="common">Coffee berry borer</name>
    <dbReference type="NCBI Taxonomy" id="57062"/>
    <lineage>
        <taxon>Eukaryota</taxon>
        <taxon>Metazoa</taxon>
        <taxon>Ecdysozoa</taxon>
        <taxon>Arthropoda</taxon>
        <taxon>Hexapoda</taxon>
        <taxon>Insecta</taxon>
        <taxon>Pterygota</taxon>
        <taxon>Neoptera</taxon>
        <taxon>Endopterygota</taxon>
        <taxon>Coleoptera</taxon>
        <taxon>Polyphaga</taxon>
        <taxon>Cucujiformia</taxon>
        <taxon>Curculionidae</taxon>
        <taxon>Scolytinae</taxon>
        <taxon>Hypothenemus</taxon>
    </lineage>
</organism>
<evidence type="ECO:0000313" key="2">
    <source>
        <dbReference type="Proteomes" id="UP001566132"/>
    </source>
</evidence>
<dbReference type="AlphaFoldDB" id="A0ABD1FE51"/>
<comment type="caution">
    <text evidence="1">The sequence shown here is derived from an EMBL/GenBank/DDBJ whole genome shotgun (WGS) entry which is preliminary data.</text>
</comment>
<dbReference type="EMBL" id="JBDJPC010000001">
    <property type="protein sequence ID" value="KAL1517542.1"/>
    <property type="molecule type" value="Genomic_DNA"/>
</dbReference>
<gene>
    <name evidence="1" type="ORF">ABEB36_001294</name>
</gene>
<proteinExistence type="predicted"/>
<reference evidence="1 2" key="1">
    <citation type="submission" date="2024-05" db="EMBL/GenBank/DDBJ databases">
        <title>Genetic variation in Jamaican populations of the coffee berry borer (Hypothenemus hampei).</title>
        <authorList>
            <person name="Errbii M."/>
            <person name="Myrie A."/>
        </authorList>
    </citation>
    <scope>NUCLEOTIDE SEQUENCE [LARGE SCALE GENOMIC DNA]</scope>
    <source>
        <strain evidence="1">JA-Hopewell-2020-01-JO</strain>
        <tissue evidence="1">Whole body</tissue>
    </source>
</reference>
<evidence type="ECO:0000313" key="1">
    <source>
        <dbReference type="EMBL" id="KAL1517542.1"/>
    </source>
</evidence>